<dbReference type="GO" id="GO:0042383">
    <property type="term" value="C:sarcolemma"/>
    <property type="evidence" value="ECO:0007669"/>
    <property type="project" value="TreeGrafter"/>
</dbReference>
<dbReference type="PANTHER" id="PTHR11878">
    <property type="entry name" value="SODIUM/CALCIUM EXCHANGER"/>
    <property type="match status" value="1"/>
</dbReference>
<feature type="chain" id="PRO_5006868636" evidence="21">
    <location>
        <begin position="27"/>
        <end position="940"/>
    </location>
</feature>
<dbReference type="InterPro" id="IPR004836">
    <property type="entry name" value="Na_Ca_Ex"/>
</dbReference>
<evidence type="ECO:0000256" key="8">
    <source>
        <dbReference type="ARBA" id="ARBA00022723"/>
    </source>
</evidence>
<evidence type="ECO:0000256" key="5">
    <source>
        <dbReference type="ARBA" id="ARBA00022475"/>
    </source>
</evidence>
<keyword evidence="17" id="KW-0325">Glycoprotein</keyword>
<dbReference type="Pfam" id="PF01699">
    <property type="entry name" value="Na_Ca_ex"/>
    <property type="match status" value="2"/>
</dbReference>
<evidence type="ECO:0000256" key="11">
    <source>
        <dbReference type="ARBA" id="ARBA00022837"/>
    </source>
</evidence>
<keyword evidence="13 20" id="KW-1133">Transmembrane helix</keyword>
<evidence type="ECO:0000256" key="4">
    <source>
        <dbReference type="ARBA" id="ARBA00022449"/>
    </source>
</evidence>
<feature type="transmembrane region" description="Helical" evidence="20">
    <location>
        <begin position="59"/>
        <end position="77"/>
    </location>
</feature>
<dbReference type="AlphaFoldDB" id="A0A0V0SAI9"/>
<accession>A0A0V0SAI9</accession>
<dbReference type="InterPro" id="IPR003644">
    <property type="entry name" value="Calx_beta"/>
</dbReference>
<feature type="transmembrane region" description="Helical" evidence="20">
    <location>
        <begin position="184"/>
        <end position="207"/>
    </location>
</feature>
<evidence type="ECO:0000256" key="7">
    <source>
        <dbReference type="ARBA" id="ARBA00022692"/>
    </source>
</evidence>
<evidence type="ECO:0000256" key="9">
    <source>
        <dbReference type="ARBA" id="ARBA00022729"/>
    </source>
</evidence>
<evidence type="ECO:0000256" key="17">
    <source>
        <dbReference type="ARBA" id="ARBA00023180"/>
    </source>
</evidence>
<dbReference type="Pfam" id="PF03160">
    <property type="entry name" value="Calx-beta"/>
    <property type="match status" value="2"/>
</dbReference>
<keyword evidence="24" id="KW-1185">Reference proteome</keyword>
<dbReference type="Gene3D" id="1.20.1420.30">
    <property type="entry name" value="NCX, central ion-binding region"/>
    <property type="match status" value="2"/>
</dbReference>
<evidence type="ECO:0000256" key="18">
    <source>
        <dbReference type="ARBA" id="ARBA00023201"/>
    </source>
</evidence>
<evidence type="ECO:0000256" key="15">
    <source>
        <dbReference type="ARBA" id="ARBA00023065"/>
    </source>
</evidence>
<evidence type="ECO:0000256" key="19">
    <source>
        <dbReference type="ARBA" id="ARBA00033667"/>
    </source>
</evidence>
<keyword evidence="6" id="KW-0109">Calcium transport</keyword>
<keyword evidence="10" id="KW-0677">Repeat</keyword>
<evidence type="ECO:0000256" key="1">
    <source>
        <dbReference type="ARBA" id="ARBA00004651"/>
    </source>
</evidence>
<evidence type="ECO:0000259" key="22">
    <source>
        <dbReference type="SMART" id="SM00237"/>
    </source>
</evidence>
<comment type="caution">
    <text evidence="23">The sequence shown here is derived from an EMBL/GenBank/DDBJ whole genome shotgun (WGS) entry which is preliminary data.</text>
</comment>
<evidence type="ECO:0000256" key="2">
    <source>
        <dbReference type="ARBA" id="ARBA00007489"/>
    </source>
</evidence>
<feature type="domain" description="Calx-beta" evidence="22">
    <location>
        <begin position="522"/>
        <end position="621"/>
    </location>
</feature>
<dbReference type="GO" id="GO:0030424">
    <property type="term" value="C:axon"/>
    <property type="evidence" value="ECO:0007669"/>
    <property type="project" value="TreeGrafter"/>
</dbReference>
<keyword evidence="8" id="KW-0479">Metal-binding</keyword>
<evidence type="ECO:0000313" key="24">
    <source>
        <dbReference type="Proteomes" id="UP000054630"/>
    </source>
</evidence>
<evidence type="ECO:0000256" key="21">
    <source>
        <dbReference type="SAM" id="SignalP"/>
    </source>
</evidence>
<dbReference type="EMBL" id="JYDL01000022">
    <property type="protein sequence ID" value="KRX23732.1"/>
    <property type="molecule type" value="Genomic_DNA"/>
</dbReference>
<dbReference type="SMART" id="SM00237">
    <property type="entry name" value="Calx_beta"/>
    <property type="match status" value="2"/>
</dbReference>
<feature type="transmembrane region" description="Helical" evidence="20">
    <location>
        <begin position="765"/>
        <end position="785"/>
    </location>
</feature>
<dbReference type="OrthoDB" id="418484at2759"/>
<dbReference type="PANTHER" id="PTHR11878:SF65">
    <property type="entry name" value="NA_CA-EXCHANGE PROTEIN, ISOFORM G"/>
    <property type="match status" value="1"/>
</dbReference>
<reference evidence="23 24" key="1">
    <citation type="submission" date="2015-01" db="EMBL/GenBank/DDBJ databases">
        <title>Evolution of Trichinella species and genotypes.</title>
        <authorList>
            <person name="Korhonen P.K."/>
            <person name="Edoardo P."/>
            <person name="Giuseppe L.R."/>
            <person name="Gasser R.B."/>
        </authorList>
    </citation>
    <scope>NUCLEOTIDE SEQUENCE [LARGE SCALE GENOMIC DNA]</scope>
    <source>
        <strain evidence="23">ISS37</strain>
    </source>
</reference>
<keyword evidence="3" id="KW-0813">Transport</keyword>
<feature type="signal peptide" evidence="21">
    <location>
        <begin position="1"/>
        <end position="26"/>
    </location>
</feature>
<comment type="catalytic activity">
    <reaction evidence="19">
        <text>Ca(2+)(in) + 3 Na(+)(out) = Ca(2+)(out) + 3 Na(+)(in)</text>
        <dbReference type="Rhea" id="RHEA:69955"/>
        <dbReference type="ChEBI" id="CHEBI:29101"/>
        <dbReference type="ChEBI" id="CHEBI:29108"/>
    </reaction>
</comment>
<keyword evidence="4" id="KW-0050">Antiport</keyword>
<proteinExistence type="inferred from homology"/>
<feature type="transmembrane region" description="Helical" evidence="20">
    <location>
        <begin position="792"/>
        <end position="810"/>
    </location>
</feature>
<feature type="domain" description="Calx-beta" evidence="22">
    <location>
        <begin position="370"/>
        <end position="469"/>
    </location>
</feature>
<feature type="transmembrane region" description="Helical" evidence="20">
    <location>
        <begin position="152"/>
        <end position="172"/>
    </location>
</feature>
<dbReference type="InterPro" id="IPR004837">
    <property type="entry name" value="NaCa_Exmemb"/>
</dbReference>
<dbReference type="GO" id="GO:0046872">
    <property type="term" value="F:metal ion binding"/>
    <property type="evidence" value="ECO:0007669"/>
    <property type="project" value="UniProtKB-KW"/>
</dbReference>
<dbReference type="InterPro" id="IPR051171">
    <property type="entry name" value="CaCA"/>
</dbReference>
<keyword evidence="16 20" id="KW-0472">Membrane</keyword>
<evidence type="ECO:0000256" key="20">
    <source>
        <dbReference type="SAM" id="Phobius"/>
    </source>
</evidence>
<dbReference type="InterPro" id="IPR038081">
    <property type="entry name" value="CalX-like_sf"/>
</dbReference>
<keyword evidence="9 21" id="KW-0732">Signal</keyword>
<gene>
    <name evidence="23" type="primary">Slc8a3</name>
    <name evidence="23" type="ORF">T07_7779</name>
</gene>
<dbReference type="STRING" id="6336.A0A0V0SAI9"/>
<keyword evidence="15" id="KW-0406">Ion transport</keyword>
<dbReference type="SUPFAM" id="SSF141072">
    <property type="entry name" value="CalX-like"/>
    <property type="match status" value="2"/>
</dbReference>
<comment type="subcellular location">
    <subcellularLocation>
        <location evidence="1">Cell membrane</location>
        <topology evidence="1">Multi-pass membrane protein</topology>
    </subcellularLocation>
</comment>
<sequence>MPTLRWIFYSWTAVTWTWCMVGASNCSSTTRSLCKEGLVIPLWQPPVEQTSMVVRVGRAVVYLCALVYMFLGVSIAADRFMAAIEVITSQERTVSVRKKDGTKVKLTVRVWNETVSNLTLMALGSSAPEILLSLIEICGNGFQAGDLGPNTIVGSAAFNLFMIIAICVAAIPNAEVRRQQHLNVFLVTALWSIFAYIWLYLILAVFSPGVIEVWEGFVTFLFFPLTVATAFMADKKMSLKKFVSMRYRADSHGLRAFAFNRRVSGSENNDNDQAVVDALVNKHRPMSTEDEEFEHQRRDYLRIFRDLRQSHPDADIVALQDQAACELMKRAKKSRAFYRVQAIRRITGGGDLVENSMRKVHQRSRANRQSTWNHSDLLTCKVFFNPCHYTVLENVGTVRLRVERQGGPPDVTILVDYRTEDGTANAGSDYESASGTLIIESNQQEAFIEIQVIDDDVFEEDEHFYVFLGIQFPSIVDVFCFFAQFYFYFAENLKIRTRDGFVLDPSALSSQPIAKLITPSIATVMILDDDHSGVFTFEKENYEVPESRGHVSVNVLRNSGCRGKVLLPYRTIDGTGKGNVDYEPAESELLFENEETQKTIEIGIINKEQYERSEFFQIEILQPIRADKTEEDKIHMTKPLENDSLMTDEKRIAELGKPALGSLTKCTVRIKESREFRGAVDMLIKKANVSLIMGTTTWREQFIDAFSLPSGKEDEMTKPNLLGYAMHFLSAPWKILCAFMPPTGKMKLETLVIGYSEELFFKEYWNGWACFIVSIILIGVITALIGDLANHFGCTIGLMDAVTAITFVAIGTSVPDTFASHVSAVQDSYADSSIGNVTGSNAVNVFLGIGIAWTVAAVYHSLHGQQFQVQPGTLAFSVTIYCIEATFCIAILVARRSKPVGGELGGPLGYKIATVLCFISLWILYVLLSSLESYCIITGF</sequence>
<dbReference type="GO" id="GO:0007154">
    <property type="term" value="P:cell communication"/>
    <property type="evidence" value="ECO:0007669"/>
    <property type="project" value="InterPro"/>
</dbReference>
<feature type="transmembrane region" description="Helical" evidence="20">
    <location>
        <begin position="842"/>
        <end position="862"/>
    </location>
</feature>
<evidence type="ECO:0000256" key="14">
    <source>
        <dbReference type="ARBA" id="ARBA00023053"/>
    </source>
</evidence>
<organism evidence="23 24">
    <name type="scientific">Trichinella nelsoni</name>
    <dbReference type="NCBI Taxonomy" id="6336"/>
    <lineage>
        <taxon>Eukaryota</taxon>
        <taxon>Metazoa</taxon>
        <taxon>Ecdysozoa</taxon>
        <taxon>Nematoda</taxon>
        <taxon>Enoplea</taxon>
        <taxon>Dorylaimia</taxon>
        <taxon>Trichinellida</taxon>
        <taxon>Trichinellidae</taxon>
        <taxon>Trichinella</taxon>
    </lineage>
</organism>
<evidence type="ECO:0000256" key="10">
    <source>
        <dbReference type="ARBA" id="ARBA00022737"/>
    </source>
</evidence>
<evidence type="ECO:0000256" key="13">
    <source>
        <dbReference type="ARBA" id="ARBA00022989"/>
    </source>
</evidence>
<keyword evidence="12" id="KW-0112">Calmodulin-binding</keyword>
<dbReference type="GO" id="GO:0005516">
    <property type="term" value="F:calmodulin binding"/>
    <property type="evidence" value="ECO:0007669"/>
    <property type="project" value="UniProtKB-KW"/>
</dbReference>
<dbReference type="GO" id="GO:0098703">
    <property type="term" value="P:calcium ion import across plasma membrane"/>
    <property type="evidence" value="ECO:0007669"/>
    <property type="project" value="TreeGrafter"/>
</dbReference>
<feature type="transmembrane region" description="Helical" evidence="20">
    <location>
        <begin position="908"/>
        <end position="928"/>
    </location>
</feature>
<keyword evidence="14" id="KW-0915">Sodium</keyword>
<keyword evidence="5" id="KW-1003">Cell membrane</keyword>
<evidence type="ECO:0000256" key="12">
    <source>
        <dbReference type="ARBA" id="ARBA00022860"/>
    </source>
</evidence>
<dbReference type="Pfam" id="PF16494">
    <property type="entry name" value="Na_Ca_ex_C"/>
    <property type="match status" value="1"/>
</dbReference>
<name>A0A0V0SAI9_9BILA</name>
<dbReference type="PRINTS" id="PR01259">
    <property type="entry name" value="NACAEXCHNGR"/>
</dbReference>
<dbReference type="GO" id="GO:0098794">
    <property type="term" value="C:postsynapse"/>
    <property type="evidence" value="ECO:0007669"/>
    <property type="project" value="TreeGrafter"/>
</dbReference>
<comment type="similarity">
    <text evidence="2">Belongs to the Ca(2+):cation antiporter (CaCA) (TC 2.A.19) family. SLC8 subfamily.</text>
</comment>
<evidence type="ECO:0000256" key="16">
    <source>
        <dbReference type="ARBA" id="ARBA00023136"/>
    </source>
</evidence>
<evidence type="ECO:0000313" key="23">
    <source>
        <dbReference type="EMBL" id="KRX23732.1"/>
    </source>
</evidence>
<keyword evidence="7 20" id="KW-0812">Transmembrane</keyword>
<dbReference type="GO" id="GO:0005432">
    <property type="term" value="F:calcium:sodium antiporter activity"/>
    <property type="evidence" value="ECO:0007669"/>
    <property type="project" value="InterPro"/>
</dbReference>
<dbReference type="InterPro" id="IPR032452">
    <property type="entry name" value="Na_Ca_Ex_C-exten"/>
</dbReference>
<keyword evidence="11" id="KW-0106">Calcium</keyword>
<evidence type="ECO:0000256" key="6">
    <source>
        <dbReference type="ARBA" id="ARBA00022568"/>
    </source>
</evidence>
<keyword evidence="18" id="KW-0739">Sodium transport</keyword>
<protein>
    <submittedName>
        <fullName evidence="23">Sodium/calcium exchanger 3</fullName>
    </submittedName>
</protein>
<dbReference type="NCBIfam" id="TIGR00845">
    <property type="entry name" value="caca"/>
    <property type="match status" value="1"/>
</dbReference>
<evidence type="ECO:0000256" key="3">
    <source>
        <dbReference type="ARBA" id="ARBA00022448"/>
    </source>
</evidence>
<dbReference type="Proteomes" id="UP000054630">
    <property type="component" value="Unassembled WGS sequence"/>
</dbReference>
<feature type="transmembrane region" description="Helical" evidence="20">
    <location>
        <begin position="874"/>
        <end position="896"/>
    </location>
</feature>
<feature type="transmembrane region" description="Helical" evidence="20">
    <location>
        <begin position="213"/>
        <end position="233"/>
    </location>
</feature>
<dbReference type="InterPro" id="IPR044880">
    <property type="entry name" value="NCX_ion-bd_dom_sf"/>
</dbReference>
<dbReference type="Gene3D" id="2.60.40.2030">
    <property type="match status" value="2"/>
</dbReference>